<comment type="caution">
    <text evidence="1">The sequence shown here is derived from an EMBL/GenBank/DDBJ whole genome shotgun (WGS) entry which is preliminary data.</text>
</comment>
<dbReference type="OrthoDB" id="428066at2"/>
<keyword evidence="2" id="KW-1185">Reference proteome</keyword>
<dbReference type="Proteomes" id="UP000019184">
    <property type="component" value="Unassembled WGS sequence"/>
</dbReference>
<proteinExistence type="predicted"/>
<accession>A0A7U7J2U5</accession>
<dbReference type="EMBL" id="CBTK010000028">
    <property type="protein sequence ID" value="CDH43554.1"/>
    <property type="molecule type" value="Genomic_DNA"/>
</dbReference>
<protein>
    <submittedName>
        <fullName evidence="1">Uncharacterized protein</fullName>
    </submittedName>
</protein>
<dbReference type="AlphaFoldDB" id="A0A7U7J2U5"/>
<reference evidence="1 2" key="1">
    <citation type="journal article" date="2014" name="ISME J.">
        <title>Candidatus Competibacter-lineage genomes retrieved from metagenomes reveal functional metabolic diversity.</title>
        <authorList>
            <person name="McIlroy S.J."/>
            <person name="Albertsen M."/>
            <person name="Andresen E.K."/>
            <person name="Saunders A.M."/>
            <person name="Kristiansen R."/>
            <person name="Stokholm-Bjerregaard M."/>
            <person name="Nielsen K.L."/>
            <person name="Nielsen P.H."/>
        </authorList>
    </citation>
    <scope>NUCLEOTIDE SEQUENCE [LARGE SCALE GENOMIC DNA]</scope>
    <source>
        <strain evidence="1 2">Run_B_J11</strain>
    </source>
</reference>
<dbReference type="InterPro" id="IPR049537">
    <property type="entry name" value="RelB-like"/>
</dbReference>
<evidence type="ECO:0000313" key="1">
    <source>
        <dbReference type="EMBL" id="CDH43554.1"/>
    </source>
</evidence>
<dbReference type="Pfam" id="PF18506">
    <property type="entry name" value="RelB-like"/>
    <property type="match status" value="1"/>
</dbReference>
<gene>
    <name evidence="1" type="ORF">BN874_1230064</name>
</gene>
<evidence type="ECO:0000313" key="2">
    <source>
        <dbReference type="Proteomes" id="UP000019184"/>
    </source>
</evidence>
<name>A0A7U7J2U5_9GAMM</name>
<dbReference type="RefSeq" id="WP_051497324.1">
    <property type="nucleotide sequence ID" value="NZ_CBTK010000028.1"/>
</dbReference>
<sequence length="66" mass="7961">MQIDRKYIVDENNRKVAVQLDMEIFEKIEEILENYGLVQFMLSDGYEETLDIHQARNYYKSLEKAE</sequence>
<organism evidence="1 2">
    <name type="scientific">Candidatus Contendobacter odensis Run_B_J11</name>
    <dbReference type="NCBI Taxonomy" id="1400861"/>
    <lineage>
        <taxon>Bacteria</taxon>
        <taxon>Pseudomonadati</taxon>
        <taxon>Pseudomonadota</taxon>
        <taxon>Gammaproteobacteria</taxon>
        <taxon>Candidatus Competibacteraceae</taxon>
        <taxon>Candidatus Contendibacter</taxon>
    </lineage>
</organism>